<organism evidence="1 2">
    <name type="scientific">Roseibium aggregatum</name>
    <dbReference type="NCBI Taxonomy" id="187304"/>
    <lineage>
        <taxon>Bacteria</taxon>
        <taxon>Pseudomonadati</taxon>
        <taxon>Pseudomonadota</taxon>
        <taxon>Alphaproteobacteria</taxon>
        <taxon>Hyphomicrobiales</taxon>
        <taxon>Stappiaceae</taxon>
        <taxon>Roseibium</taxon>
    </lineage>
</organism>
<dbReference type="Proteomes" id="UP000598467">
    <property type="component" value="Unassembled WGS sequence"/>
</dbReference>
<name>A0A926NXT9_9HYPH</name>
<evidence type="ECO:0000313" key="2">
    <source>
        <dbReference type="Proteomes" id="UP000598467"/>
    </source>
</evidence>
<dbReference type="AlphaFoldDB" id="A0A926NXT9"/>
<comment type="caution">
    <text evidence="1">The sequence shown here is derived from an EMBL/GenBank/DDBJ whole genome shotgun (WGS) entry which is preliminary data.</text>
</comment>
<proteinExistence type="predicted"/>
<protein>
    <submittedName>
        <fullName evidence="1">Uncharacterized protein</fullName>
    </submittedName>
</protein>
<dbReference type="EMBL" id="JABFCZ010000003">
    <property type="protein sequence ID" value="MBD1545233.1"/>
    <property type="molecule type" value="Genomic_DNA"/>
</dbReference>
<evidence type="ECO:0000313" key="1">
    <source>
        <dbReference type="EMBL" id="MBD1545233.1"/>
    </source>
</evidence>
<reference evidence="1" key="1">
    <citation type="submission" date="2020-05" db="EMBL/GenBank/DDBJ databases">
        <title>Identification of trans-AT polyketide cluster in two marine bacteria, producers of a novel glutaramide-containing polyketide sesbanimide D and analogs.</title>
        <authorList>
            <person name="Kacar D."/>
            <person name="Rodriguez P."/>
            <person name="Canedo L."/>
            <person name="Gonzalez E."/>
            <person name="Galan B."/>
            <person name="De La Calle F."/>
            <person name="Garcia J.L."/>
        </authorList>
    </citation>
    <scope>NUCLEOTIDE SEQUENCE</scope>
    <source>
        <strain evidence="1">PHM038</strain>
    </source>
</reference>
<gene>
    <name evidence="1" type="ORF">HK439_03090</name>
</gene>
<accession>A0A926NXT9</accession>
<sequence>MVLLLAAAAPANAQCLSQAQAREAVASGKAMPLGSVAGAAGGEIVKAELCQQGGGYVYRLSVRINGQVVTKTVNASR</sequence>